<name>A0ABY0DFT0_9BRAD</name>
<organism evidence="1 2">
    <name type="scientific">Bradyrhizobium zhanjiangense</name>
    <dbReference type="NCBI Taxonomy" id="1325107"/>
    <lineage>
        <taxon>Bacteria</taxon>
        <taxon>Pseudomonadati</taxon>
        <taxon>Pseudomonadota</taxon>
        <taxon>Alphaproteobacteria</taxon>
        <taxon>Hyphomicrobiales</taxon>
        <taxon>Nitrobacteraceae</taxon>
        <taxon>Bradyrhizobium</taxon>
    </lineage>
</organism>
<comment type="caution">
    <text evidence="1">The sequence shown here is derived from an EMBL/GenBank/DDBJ whole genome shotgun (WGS) entry which is preliminary data.</text>
</comment>
<protein>
    <submittedName>
        <fullName evidence="1">Uncharacterized protein</fullName>
    </submittedName>
</protein>
<dbReference type="RefSeq" id="WP_128941079.1">
    <property type="nucleotide sequence ID" value="NZ_RDRA01000014.1"/>
</dbReference>
<gene>
    <name evidence="1" type="ORF">EAS62_24320</name>
</gene>
<reference evidence="1 2" key="1">
    <citation type="submission" date="2018-10" db="EMBL/GenBank/DDBJ databases">
        <title>Bradyrhizobium sp. nov., isolated from effective nodules of peanut in China.</title>
        <authorList>
            <person name="Li Y."/>
        </authorList>
    </citation>
    <scope>NUCLEOTIDE SEQUENCE [LARGE SCALE GENOMIC DNA]</scope>
    <source>
        <strain evidence="1 2">CCBAU 51781</strain>
    </source>
</reference>
<dbReference type="EMBL" id="RDRA01000014">
    <property type="protein sequence ID" value="RXG91608.1"/>
    <property type="molecule type" value="Genomic_DNA"/>
</dbReference>
<proteinExistence type="predicted"/>
<keyword evidence="2" id="KW-1185">Reference proteome</keyword>
<evidence type="ECO:0000313" key="1">
    <source>
        <dbReference type="EMBL" id="RXG91608.1"/>
    </source>
</evidence>
<sequence length="73" mass="7982">MTTLKMAFHAETGRRMVEVYGDDGSFIAAIYPTENGSNSIHIVSKHFADDPIQPSLGQVPVPGYLVTFNKGKQ</sequence>
<evidence type="ECO:0000313" key="2">
    <source>
        <dbReference type="Proteomes" id="UP000289946"/>
    </source>
</evidence>
<accession>A0ABY0DFT0</accession>
<dbReference type="Proteomes" id="UP000289946">
    <property type="component" value="Unassembled WGS sequence"/>
</dbReference>